<protein>
    <submittedName>
        <fullName evidence="1">Uncharacterized protein</fullName>
    </submittedName>
</protein>
<dbReference type="PATRIC" id="fig|864069.3.peg.3012"/>
<evidence type="ECO:0000313" key="1">
    <source>
        <dbReference type="EMBL" id="EIM26237.1"/>
    </source>
</evidence>
<dbReference type="EMBL" id="JH660645">
    <property type="protein sequence ID" value="EIM26237.1"/>
    <property type="molecule type" value="Genomic_DNA"/>
</dbReference>
<proteinExistence type="predicted"/>
<accession>I4YQJ5</accession>
<evidence type="ECO:0000313" key="2">
    <source>
        <dbReference type="Proteomes" id="UP000003947"/>
    </source>
</evidence>
<gene>
    <name evidence="1" type="ORF">MicloDRAFT_00027860</name>
</gene>
<reference evidence="1 2" key="1">
    <citation type="submission" date="2012-02" db="EMBL/GenBank/DDBJ databases">
        <title>Improved High-Quality Draft sequence of Microvirga sp. WSM3557.</title>
        <authorList>
            <consortium name="US DOE Joint Genome Institute"/>
            <person name="Lucas S."/>
            <person name="Han J."/>
            <person name="Lapidus A."/>
            <person name="Cheng J.-F."/>
            <person name="Goodwin L."/>
            <person name="Pitluck S."/>
            <person name="Peters L."/>
            <person name="Zhang X."/>
            <person name="Detter J.C."/>
            <person name="Han C."/>
            <person name="Tapia R."/>
            <person name="Land M."/>
            <person name="Hauser L."/>
            <person name="Kyrpides N."/>
            <person name="Ivanova N."/>
            <person name="Pagani I."/>
            <person name="Brau L."/>
            <person name="Yates R."/>
            <person name="O'Hara G."/>
            <person name="Rui T."/>
            <person name="Howieson J."/>
            <person name="Reeve W."/>
            <person name="Woyke T."/>
        </authorList>
    </citation>
    <scope>NUCLEOTIDE SEQUENCE [LARGE SCALE GENOMIC DNA]</scope>
    <source>
        <strain evidence="1 2">WSM3557</strain>
    </source>
</reference>
<organism evidence="1 2">
    <name type="scientific">Microvirga lotononidis</name>
    <dbReference type="NCBI Taxonomy" id="864069"/>
    <lineage>
        <taxon>Bacteria</taxon>
        <taxon>Pseudomonadati</taxon>
        <taxon>Pseudomonadota</taxon>
        <taxon>Alphaproteobacteria</taxon>
        <taxon>Hyphomicrobiales</taxon>
        <taxon>Methylobacteriaceae</taxon>
        <taxon>Microvirga</taxon>
    </lineage>
</organism>
<name>I4YQJ5_9HYPH</name>
<dbReference type="AlphaFoldDB" id="I4YQJ5"/>
<dbReference type="RefSeq" id="WP_009492017.1">
    <property type="nucleotide sequence ID" value="NZ_CP141049.1"/>
</dbReference>
<dbReference type="Proteomes" id="UP000003947">
    <property type="component" value="Unassembled WGS sequence"/>
</dbReference>
<keyword evidence="2" id="KW-1185">Reference proteome</keyword>
<dbReference type="HOGENOM" id="CLU_3045397_0_0_5"/>
<dbReference type="STRING" id="864069.MicloDRAFT_00027860"/>
<dbReference type="OrthoDB" id="9809549at2"/>
<sequence>MPARYVLKGVKGNERTSNLFAYSDPDLPLAPGVIDTLSAFIVGTSPTQAIKAVP</sequence>